<gene>
    <name evidence="2" type="ORF">GCM10010104_00780</name>
</gene>
<evidence type="ECO:0000313" key="3">
    <source>
        <dbReference type="Proteomes" id="UP001501474"/>
    </source>
</evidence>
<evidence type="ECO:0000256" key="1">
    <source>
        <dbReference type="SAM" id="MobiDB-lite"/>
    </source>
</evidence>
<proteinExistence type="predicted"/>
<protein>
    <submittedName>
        <fullName evidence="2">Uncharacterized protein</fullName>
    </submittedName>
</protein>
<reference evidence="2 3" key="1">
    <citation type="journal article" date="2019" name="Int. J. Syst. Evol. Microbiol.">
        <title>The Global Catalogue of Microorganisms (GCM) 10K type strain sequencing project: providing services to taxonomists for standard genome sequencing and annotation.</title>
        <authorList>
            <consortium name="The Broad Institute Genomics Platform"/>
            <consortium name="The Broad Institute Genome Sequencing Center for Infectious Disease"/>
            <person name="Wu L."/>
            <person name="Ma J."/>
        </authorList>
    </citation>
    <scope>NUCLEOTIDE SEQUENCE [LARGE SCALE GENOMIC DNA]</scope>
    <source>
        <strain evidence="2 3">JCM 3053</strain>
    </source>
</reference>
<evidence type="ECO:0000313" key="2">
    <source>
        <dbReference type="EMBL" id="GAA2768968.1"/>
    </source>
</evidence>
<organism evidence="2 3">
    <name type="scientific">Streptomyces indiaensis</name>
    <dbReference type="NCBI Taxonomy" id="284033"/>
    <lineage>
        <taxon>Bacteria</taxon>
        <taxon>Bacillati</taxon>
        <taxon>Actinomycetota</taxon>
        <taxon>Actinomycetes</taxon>
        <taxon>Kitasatosporales</taxon>
        <taxon>Streptomycetaceae</taxon>
        <taxon>Streptomyces</taxon>
    </lineage>
</organism>
<dbReference type="Proteomes" id="UP001501474">
    <property type="component" value="Unassembled WGS sequence"/>
</dbReference>
<dbReference type="EMBL" id="BAAART010000001">
    <property type="protein sequence ID" value="GAA2768968.1"/>
    <property type="molecule type" value="Genomic_DNA"/>
</dbReference>
<accession>A0ABN3UWL5</accession>
<keyword evidence="3" id="KW-1185">Reference proteome</keyword>
<feature type="region of interest" description="Disordered" evidence="1">
    <location>
        <begin position="1"/>
        <end position="102"/>
    </location>
</feature>
<sequence>MDDRGSAVSAGSSTHPPTAPDINFGVRAGRSEPHRTGRRPAFRAAPDDGTEVPVSVTPTHLARNATSCEKNESTRVTPEVGKVSGYRPISLSKPSRRTPAPK</sequence>
<comment type="caution">
    <text evidence="2">The sequence shown here is derived from an EMBL/GenBank/DDBJ whole genome shotgun (WGS) entry which is preliminary data.</text>
</comment>
<name>A0ABN3UWL5_9ACTN</name>